<dbReference type="EMBL" id="CP012333">
    <property type="protein sequence ID" value="AKU99556.1"/>
    <property type="molecule type" value="Genomic_DNA"/>
</dbReference>
<reference evidence="1 2" key="1">
    <citation type="submission" date="2015-08" db="EMBL/GenBank/DDBJ databases">
        <authorList>
            <person name="Babu N.S."/>
            <person name="Beckwith C.J."/>
            <person name="Beseler K.G."/>
            <person name="Brison A."/>
            <person name="Carone J.V."/>
            <person name="Caskin T.P."/>
            <person name="Diamond M."/>
            <person name="Durham M.E."/>
            <person name="Foxe J.M."/>
            <person name="Go M."/>
            <person name="Henderson B.A."/>
            <person name="Jones I.B."/>
            <person name="McGettigan J.A."/>
            <person name="Micheletti S.J."/>
            <person name="Nasrallah M.E."/>
            <person name="Ortiz D."/>
            <person name="Piller C.R."/>
            <person name="Privatt S.R."/>
            <person name="Schneider S.L."/>
            <person name="Sharp S."/>
            <person name="Smith T.C."/>
            <person name="Stanton J.D."/>
            <person name="Ullery H.E."/>
            <person name="Wilson R.J."/>
            <person name="Serrano M.G."/>
            <person name="Buck G."/>
            <person name="Lee V."/>
            <person name="Wang Y."/>
            <person name="Carvalho R."/>
            <person name="Voegtly L."/>
            <person name="Shi R."/>
            <person name="Duckworth R."/>
            <person name="Johnson A."/>
            <person name="Loviza R."/>
            <person name="Walstead R."/>
            <person name="Shah Z."/>
            <person name="Kiflezghi M."/>
            <person name="Wade K."/>
            <person name="Ball S.L."/>
            <person name="Bradley K.W."/>
            <person name="Asai D.J."/>
            <person name="Bowman C.A."/>
            <person name="Russell D.A."/>
            <person name="Pope W.H."/>
            <person name="Jacobs-Sera D."/>
            <person name="Hendrix R.W."/>
            <person name="Hatfull G.F."/>
        </authorList>
    </citation>
    <scope>NUCLEOTIDE SEQUENCE [LARGE SCALE GENOMIC DNA]</scope>
    <source>
        <strain evidence="1 2">DSM 27648</strain>
    </source>
</reference>
<dbReference type="AlphaFoldDB" id="A0A0K1Q1N8"/>
<gene>
    <name evidence="1" type="ORF">AKJ09_06220</name>
</gene>
<dbReference type="Proteomes" id="UP000064967">
    <property type="component" value="Chromosome"/>
</dbReference>
<evidence type="ECO:0000313" key="2">
    <source>
        <dbReference type="Proteomes" id="UP000064967"/>
    </source>
</evidence>
<sequence length="298" mass="31500">MAASRLASLHSATPLSTLRVARVFAGTLTATLLLGACKHDDARSDDGTTDEVTRLAEDGTDSNSIETDTELLTSSLVAAGAGSSISLAAESDLSFDVSPDGVGDGAKALYFPRGCLDVVSDSAARKVTYTFSQCAGPSGIRRISGVITAVYAVGQGTLTLDLVGTQLRVNRAIVDWSAHAEITADGVTRAMHWKAQLTGTTPRGREFTRSNDKSISWRFGERCFSVGGVSEGTIDRRPLRTEITAFERCKGSCPEAGGRVAITNTKTNEKIELVFDGTNRATLIDPKGNERSFALACD</sequence>
<organism evidence="1 2">
    <name type="scientific">Labilithrix luteola</name>
    <dbReference type="NCBI Taxonomy" id="1391654"/>
    <lineage>
        <taxon>Bacteria</taxon>
        <taxon>Pseudomonadati</taxon>
        <taxon>Myxococcota</taxon>
        <taxon>Polyangia</taxon>
        <taxon>Polyangiales</taxon>
        <taxon>Labilitrichaceae</taxon>
        <taxon>Labilithrix</taxon>
    </lineage>
</organism>
<accession>A0A0K1Q1N8</accession>
<keyword evidence="2" id="KW-1185">Reference proteome</keyword>
<dbReference type="KEGG" id="llu:AKJ09_06220"/>
<name>A0A0K1Q1N8_9BACT</name>
<protein>
    <submittedName>
        <fullName evidence="1">Uncharacterized protein</fullName>
    </submittedName>
</protein>
<dbReference type="RefSeq" id="WP_146650995.1">
    <property type="nucleotide sequence ID" value="NZ_CP012333.1"/>
</dbReference>
<proteinExistence type="predicted"/>
<dbReference type="STRING" id="1391654.AKJ09_06220"/>
<evidence type="ECO:0000313" key="1">
    <source>
        <dbReference type="EMBL" id="AKU99556.1"/>
    </source>
</evidence>